<dbReference type="RefSeq" id="WP_117361964.1">
    <property type="nucleotide sequence ID" value="NZ_QURH01001054.1"/>
</dbReference>
<comment type="caution">
    <text evidence="2">The sequence shown here is derived from an EMBL/GenBank/DDBJ whole genome shotgun (WGS) entry which is preliminary data.</text>
</comment>
<dbReference type="CDD" id="cd02440">
    <property type="entry name" value="AdoMet_MTases"/>
    <property type="match status" value="1"/>
</dbReference>
<dbReference type="InterPro" id="IPR029063">
    <property type="entry name" value="SAM-dependent_MTases_sf"/>
</dbReference>
<sequence>MSHQDPLVVDDPILRRWMDDGSHDIGFLWELCMHFEFDRDEVADGIAAWLGAPDGLSVLDCACGSGFPALQLIQRGYDMTCTDGSELMLRHFRRNAQILGCEVEPVRALWAELPGRYADRFDVVINRGGGNYKYAGAWDEERLPDRSAMAEAIGQWIACVRPGGRFYIDIASDAEMRRVGSWETRHPLMLIGEHRIELTERIEVDEARAVRVWESRLVIDGTPHEFRRLSHCIDSAELVQILKDGGLVDIRRTEVSGEYYDIYTARRP</sequence>
<keyword evidence="3" id="KW-1185">Reference proteome</keyword>
<proteinExistence type="predicted"/>
<protein>
    <submittedName>
        <fullName evidence="2">Class I SAM-dependent methyltransferase</fullName>
    </submittedName>
</protein>
<dbReference type="GO" id="GO:0008168">
    <property type="term" value="F:methyltransferase activity"/>
    <property type="evidence" value="ECO:0007669"/>
    <property type="project" value="UniProtKB-KW"/>
</dbReference>
<dbReference type="GO" id="GO:0032259">
    <property type="term" value="P:methylation"/>
    <property type="evidence" value="ECO:0007669"/>
    <property type="project" value="UniProtKB-KW"/>
</dbReference>
<dbReference type="EMBL" id="QURH01001054">
    <property type="protein sequence ID" value="RFU36341.1"/>
    <property type="molecule type" value="Genomic_DNA"/>
</dbReference>
<dbReference type="Proteomes" id="UP000261811">
    <property type="component" value="Unassembled WGS sequence"/>
</dbReference>
<evidence type="ECO:0000259" key="1">
    <source>
        <dbReference type="Pfam" id="PF13649"/>
    </source>
</evidence>
<accession>A0A372J8M5</accession>
<keyword evidence="2" id="KW-0489">Methyltransferase</keyword>
<evidence type="ECO:0000313" key="3">
    <source>
        <dbReference type="Proteomes" id="UP000261811"/>
    </source>
</evidence>
<dbReference type="Gene3D" id="3.40.50.150">
    <property type="entry name" value="Vaccinia Virus protein VP39"/>
    <property type="match status" value="1"/>
</dbReference>
<dbReference type="AlphaFoldDB" id="A0A372J8M5"/>
<dbReference type="Pfam" id="PF13649">
    <property type="entry name" value="Methyltransf_25"/>
    <property type="match status" value="1"/>
</dbReference>
<dbReference type="OrthoDB" id="3818852at2"/>
<feature type="domain" description="Methyltransferase" evidence="1">
    <location>
        <begin position="58"/>
        <end position="127"/>
    </location>
</feature>
<keyword evidence="2" id="KW-0808">Transferase</keyword>
<organism evidence="2 3">
    <name type="scientific">Actinomadura logoneensis</name>
    <dbReference type="NCBI Taxonomy" id="2293572"/>
    <lineage>
        <taxon>Bacteria</taxon>
        <taxon>Bacillati</taxon>
        <taxon>Actinomycetota</taxon>
        <taxon>Actinomycetes</taxon>
        <taxon>Streptosporangiales</taxon>
        <taxon>Thermomonosporaceae</taxon>
        <taxon>Actinomadura</taxon>
    </lineage>
</organism>
<reference evidence="2 3" key="1">
    <citation type="submission" date="2018-08" db="EMBL/GenBank/DDBJ databases">
        <title>Actinomadura jelena sp. nov., a novel Actinomycete isolated from soil in Chad.</title>
        <authorList>
            <person name="Shi L."/>
        </authorList>
    </citation>
    <scope>NUCLEOTIDE SEQUENCE [LARGE SCALE GENOMIC DNA]</scope>
    <source>
        <strain evidence="2 3">NEAU-G17</strain>
    </source>
</reference>
<name>A0A372J8M5_9ACTN</name>
<gene>
    <name evidence="2" type="ORF">DZF91_38545</name>
</gene>
<dbReference type="SUPFAM" id="SSF53335">
    <property type="entry name" value="S-adenosyl-L-methionine-dependent methyltransferases"/>
    <property type="match status" value="1"/>
</dbReference>
<dbReference type="InterPro" id="IPR041698">
    <property type="entry name" value="Methyltransf_25"/>
</dbReference>
<evidence type="ECO:0000313" key="2">
    <source>
        <dbReference type="EMBL" id="RFU36341.1"/>
    </source>
</evidence>